<dbReference type="Proteomes" id="UP000607281">
    <property type="component" value="Unassembled WGS sequence"/>
</dbReference>
<gene>
    <name evidence="2" type="ORF">H6G18_13020</name>
</gene>
<proteinExistence type="predicted"/>
<evidence type="ECO:0000313" key="3">
    <source>
        <dbReference type="Proteomes" id="UP000607281"/>
    </source>
</evidence>
<evidence type="ECO:0000313" key="2">
    <source>
        <dbReference type="EMBL" id="MBD2345062.1"/>
    </source>
</evidence>
<evidence type="ECO:0000256" key="1">
    <source>
        <dbReference type="SAM" id="MobiDB-lite"/>
    </source>
</evidence>
<dbReference type="RefSeq" id="WP_190407510.1">
    <property type="nucleotide sequence ID" value="NZ_JACJRF010000019.1"/>
</dbReference>
<accession>A0ABR8CPD1</accession>
<feature type="region of interest" description="Disordered" evidence="1">
    <location>
        <begin position="1"/>
        <end position="67"/>
    </location>
</feature>
<name>A0ABR8CPD1_9NOST</name>
<comment type="caution">
    <text evidence="2">The sequence shown here is derived from an EMBL/GenBank/DDBJ whole genome shotgun (WGS) entry which is preliminary data.</text>
</comment>
<keyword evidence="3" id="KW-1185">Reference proteome</keyword>
<dbReference type="EMBL" id="JACJRF010000019">
    <property type="protein sequence ID" value="MBD2345062.1"/>
    <property type="molecule type" value="Genomic_DNA"/>
</dbReference>
<protein>
    <submittedName>
        <fullName evidence="2">Uncharacterized protein</fullName>
    </submittedName>
</protein>
<feature type="compositionally biased region" description="Basic and acidic residues" evidence="1">
    <location>
        <begin position="1"/>
        <end position="42"/>
    </location>
</feature>
<reference evidence="2 3" key="1">
    <citation type="journal article" date="2020" name="ISME J.">
        <title>Comparative genomics reveals insights into cyanobacterial evolution and habitat adaptation.</title>
        <authorList>
            <person name="Chen M.Y."/>
            <person name="Teng W.K."/>
            <person name="Zhao L."/>
            <person name="Hu C.X."/>
            <person name="Zhou Y.K."/>
            <person name="Han B.P."/>
            <person name="Song L.R."/>
            <person name="Shu W.S."/>
        </authorList>
    </citation>
    <scope>NUCLEOTIDE SEQUENCE [LARGE SCALE GENOMIC DNA]</scope>
    <source>
        <strain evidence="2 3">FACHB-260</strain>
    </source>
</reference>
<organism evidence="2 3">
    <name type="scientific">Anabaena subtropica FACHB-260</name>
    <dbReference type="NCBI Taxonomy" id="2692884"/>
    <lineage>
        <taxon>Bacteria</taxon>
        <taxon>Bacillati</taxon>
        <taxon>Cyanobacteriota</taxon>
        <taxon>Cyanophyceae</taxon>
        <taxon>Nostocales</taxon>
        <taxon>Nostocaceae</taxon>
        <taxon>Anabaena</taxon>
    </lineage>
</organism>
<sequence>MVGDFLRKAKDFIGGSKDEEREENAGYRERWENSDRRSHNDRDEDEEYSGNVRRSRRDRDDDEDEDE</sequence>